<dbReference type="RefSeq" id="WP_176576846.1">
    <property type="nucleotide sequence ID" value="NZ_CP056041.1"/>
</dbReference>
<sequence length="302" mass="33742">MTTPSEPPAPALSPSPARPGRKLGPIVECVGSSHCAWLTPMRDAYLQSGLTLSQLSNRVRLSKSKLSELLRGCGLYPRWEIVLSLAVELDMPQWPLYRLWRYAALEAQKTRDWVDRCSERTMAALATAHTAQPLDHRAFNELVESNYTLYAQVFLDDDQRDSAVSDTFDILWLRWNDALASPDTRRFAWKVLRATVMARTPHLDGRPEFSAAAFDTLALRQLADATARLNQMAESLELFKAMSRLPDHQLDVVVLLSLCGLTPDSVSALLGVPLATVQSDERHALHFLDTVIPPPETERTPA</sequence>
<dbReference type="InterPro" id="IPR036388">
    <property type="entry name" value="WH-like_DNA-bd_sf"/>
</dbReference>
<accession>A0A7H8TGE0</accession>
<organism evidence="1 2">
    <name type="scientific">Streptomyces chartreusis</name>
    <dbReference type="NCBI Taxonomy" id="1969"/>
    <lineage>
        <taxon>Bacteria</taxon>
        <taxon>Bacillati</taxon>
        <taxon>Actinomycetota</taxon>
        <taxon>Actinomycetes</taxon>
        <taxon>Kitasatosporales</taxon>
        <taxon>Streptomycetaceae</taxon>
        <taxon>Streptomyces</taxon>
    </lineage>
</organism>
<protein>
    <submittedName>
        <fullName evidence="1">Sigma-70 family RNA polymerase sigma factor</fullName>
    </submittedName>
</protein>
<dbReference type="SUPFAM" id="SSF88659">
    <property type="entry name" value="Sigma3 and sigma4 domains of RNA polymerase sigma factors"/>
    <property type="match status" value="1"/>
</dbReference>
<dbReference type="AlphaFoldDB" id="A0A7H8TGE0"/>
<reference evidence="1 2" key="1">
    <citation type="submission" date="2020-06" db="EMBL/GenBank/DDBJ databases">
        <title>Genome mining for natural products.</title>
        <authorList>
            <person name="Zhang B."/>
            <person name="Shi J."/>
            <person name="Ge H."/>
        </authorList>
    </citation>
    <scope>NUCLEOTIDE SEQUENCE [LARGE SCALE GENOMIC DNA]</scope>
    <source>
        <strain evidence="1 2">NA02069</strain>
    </source>
</reference>
<dbReference type="EMBL" id="CP056041">
    <property type="protein sequence ID" value="QKZ21070.1"/>
    <property type="molecule type" value="Genomic_DNA"/>
</dbReference>
<dbReference type="InterPro" id="IPR013324">
    <property type="entry name" value="RNA_pol_sigma_r3/r4-like"/>
</dbReference>
<dbReference type="Proteomes" id="UP000509418">
    <property type="component" value="Chromosome"/>
</dbReference>
<dbReference type="Gene3D" id="1.10.10.10">
    <property type="entry name" value="Winged helix-like DNA-binding domain superfamily/Winged helix DNA-binding domain"/>
    <property type="match status" value="1"/>
</dbReference>
<name>A0A7H8TGE0_STRCX</name>
<evidence type="ECO:0000313" key="2">
    <source>
        <dbReference type="Proteomes" id="UP000509418"/>
    </source>
</evidence>
<keyword evidence="2" id="KW-1185">Reference proteome</keyword>
<proteinExistence type="predicted"/>
<evidence type="ECO:0000313" key="1">
    <source>
        <dbReference type="EMBL" id="QKZ21070.1"/>
    </source>
</evidence>
<gene>
    <name evidence="1" type="ORF">HUT05_29235</name>
</gene>